<protein>
    <submittedName>
        <fullName evidence="2">Uncharacterized protein</fullName>
    </submittedName>
</protein>
<dbReference type="Proteomes" id="UP001597214">
    <property type="component" value="Unassembled WGS sequence"/>
</dbReference>
<accession>A0ABW4LJZ6</accession>
<reference evidence="3" key="1">
    <citation type="journal article" date="2019" name="Int. J. Syst. Evol. Microbiol.">
        <title>The Global Catalogue of Microorganisms (GCM) 10K type strain sequencing project: providing services to taxonomists for standard genome sequencing and annotation.</title>
        <authorList>
            <consortium name="The Broad Institute Genomics Platform"/>
            <consortium name="The Broad Institute Genome Sequencing Center for Infectious Disease"/>
            <person name="Wu L."/>
            <person name="Ma J."/>
        </authorList>
    </citation>
    <scope>NUCLEOTIDE SEQUENCE [LARGE SCALE GENOMIC DNA]</scope>
    <source>
        <strain evidence="3">CCUG 49339</strain>
    </source>
</reference>
<proteinExistence type="predicted"/>
<evidence type="ECO:0000313" key="3">
    <source>
        <dbReference type="Proteomes" id="UP001597214"/>
    </source>
</evidence>
<evidence type="ECO:0000313" key="2">
    <source>
        <dbReference type="EMBL" id="MFD1735427.1"/>
    </source>
</evidence>
<dbReference type="RefSeq" id="WP_377926526.1">
    <property type="nucleotide sequence ID" value="NZ_JBHUEM010000003.1"/>
</dbReference>
<name>A0ABW4LJZ6_9BACI</name>
<dbReference type="EMBL" id="JBHUEM010000003">
    <property type="protein sequence ID" value="MFD1735427.1"/>
    <property type="molecule type" value="Genomic_DNA"/>
</dbReference>
<comment type="caution">
    <text evidence="2">The sequence shown here is derived from an EMBL/GenBank/DDBJ whole genome shotgun (WGS) entry which is preliminary data.</text>
</comment>
<sequence>MSRAKEYKVHEKKDELMQDHDKKQVREDRLIRELKEIVGENILIVTESDQLNLFGQTFRPIFTGTLFDVQQGHITLYPVIIKIINAPFFEFPTPLSIPLEKIAHFTPDFDPNTRFPLT</sequence>
<feature type="region of interest" description="Disordered" evidence="1">
    <location>
        <begin position="1"/>
        <end position="22"/>
    </location>
</feature>
<gene>
    <name evidence="2" type="ORF">ACFSCX_02520</name>
</gene>
<evidence type="ECO:0000256" key="1">
    <source>
        <dbReference type="SAM" id="MobiDB-lite"/>
    </source>
</evidence>
<keyword evidence="3" id="KW-1185">Reference proteome</keyword>
<organism evidence="2 3">
    <name type="scientific">Bacillus salitolerans</name>
    <dbReference type="NCBI Taxonomy" id="1437434"/>
    <lineage>
        <taxon>Bacteria</taxon>
        <taxon>Bacillati</taxon>
        <taxon>Bacillota</taxon>
        <taxon>Bacilli</taxon>
        <taxon>Bacillales</taxon>
        <taxon>Bacillaceae</taxon>
        <taxon>Bacillus</taxon>
    </lineage>
</organism>